<comment type="catalytic activity">
    <reaction evidence="4 5">
        <text>L-glutaminyl-[peptide chain release factor] + S-adenosyl-L-methionine = N(5)-methyl-L-glutaminyl-[peptide chain release factor] + S-adenosyl-L-homocysteine + H(+)</text>
        <dbReference type="Rhea" id="RHEA:42896"/>
        <dbReference type="Rhea" id="RHEA-COMP:10271"/>
        <dbReference type="Rhea" id="RHEA-COMP:10272"/>
        <dbReference type="ChEBI" id="CHEBI:15378"/>
        <dbReference type="ChEBI" id="CHEBI:30011"/>
        <dbReference type="ChEBI" id="CHEBI:57856"/>
        <dbReference type="ChEBI" id="CHEBI:59789"/>
        <dbReference type="ChEBI" id="CHEBI:61891"/>
        <dbReference type="EC" id="2.1.1.297"/>
    </reaction>
</comment>
<feature type="domain" description="Methyltransferase small" evidence="6">
    <location>
        <begin position="99"/>
        <end position="195"/>
    </location>
</feature>
<dbReference type="InterPro" id="IPR019874">
    <property type="entry name" value="RF_methyltr_PrmC"/>
</dbReference>
<dbReference type="STRING" id="437022.CC99x_01864"/>
<name>A0A0Q9YQ37_9GAMM</name>
<dbReference type="NCBIfam" id="TIGR03534">
    <property type="entry name" value="RF_mod_PrmC"/>
    <property type="match status" value="1"/>
</dbReference>
<dbReference type="Gene3D" id="1.10.8.10">
    <property type="entry name" value="DNA helicase RuvA subunit, C-terminal domain"/>
    <property type="match status" value="1"/>
</dbReference>
<dbReference type="GO" id="GO:0102559">
    <property type="term" value="F:peptide chain release factor N(5)-glutamine methyltransferase activity"/>
    <property type="evidence" value="ECO:0007669"/>
    <property type="project" value="UniProtKB-EC"/>
</dbReference>
<reference evidence="9" key="2">
    <citation type="journal article" date="2016" name="Genome Announc.">
        <title>Draft Genome Sequences of Two Novel Amoeba-Resistant Intranuclear Bacteria, 'Candidatus Berkiella cookevillensis' and 'Candidatus Berkiella aquae'.</title>
        <authorList>
            <person name="Mehari Y.T."/>
            <person name="Arivett B.A."/>
            <person name="Farone A.L."/>
            <person name="Gunderson J.H."/>
            <person name="Farone M.B."/>
        </authorList>
    </citation>
    <scope>NUCLEOTIDE SEQUENCE</scope>
    <source>
        <strain evidence="9">CC99</strain>
    </source>
</reference>
<dbReference type="PANTHER" id="PTHR18895">
    <property type="entry name" value="HEMK METHYLTRANSFERASE"/>
    <property type="match status" value="1"/>
</dbReference>
<organism evidence="8">
    <name type="scientific">Candidatus Berkiella cookevillensis</name>
    <dbReference type="NCBI Taxonomy" id="437022"/>
    <lineage>
        <taxon>Bacteria</taxon>
        <taxon>Pseudomonadati</taxon>
        <taxon>Pseudomonadota</taxon>
        <taxon>Gammaproteobacteria</taxon>
        <taxon>Candidatus Berkiellales</taxon>
        <taxon>Candidatus Berkiellaceae</taxon>
        <taxon>Candidatus Berkiella</taxon>
    </lineage>
</organism>
<dbReference type="FunFam" id="3.40.50.150:FF:000053">
    <property type="entry name" value="Release factor glutamine methyltransferase"/>
    <property type="match status" value="1"/>
</dbReference>
<dbReference type="EMBL" id="LKHV02000001">
    <property type="protein sequence ID" value="MCS5709261.1"/>
    <property type="molecule type" value="Genomic_DNA"/>
</dbReference>
<dbReference type="Gene3D" id="3.40.50.150">
    <property type="entry name" value="Vaccinia Virus protein VP39"/>
    <property type="match status" value="1"/>
</dbReference>
<feature type="binding site" evidence="5">
    <location>
        <position position="187"/>
    </location>
    <ligand>
        <name>S-adenosyl-L-methionine</name>
        <dbReference type="ChEBI" id="CHEBI:59789"/>
    </ligand>
</feature>
<dbReference type="InterPro" id="IPR040758">
    <property type="entry name" value="PrmC_N"/>
</dbReference>
<dbReference type="EC" id="2.1.1.297" evidence="5"/>
<comment type="similarity">
    <text evidence="5">Belongs to the protein N5-glutamine methyltransferase family. PrmC subfamily.</text>
</comment>
<feature type="binding site" evidence="5">
    <location>
        <position position="144"/>
    </location>
    <ligand>
        <name>S-adenosyl-L-methionine</name>
        <dbReference type="ChEBI" id="CHEBI:59789"/>
    </ligand>
</feature>
<evidence type="ECO:0000256" key="2">
    <source>
        <dbReference type="ARBA" id="ARBA00022679"/>
    </source>
</evidence>
<keyword evidence="2 5" id="KW-0808">Transferase</keyword>
<evidence type="ECO:0000256" key="3">
    <source>
        <dbReference type="ARBA" id="ARBA00022691"/>
    </source>
</evidence>
<evidence type="ECO:0000259" key="7">
    <source>
        <dbReference type="Pfam" id="PF17827"/>
    </source>
</evidence>
<feature type="binding site" evidence="5">
    <location>
        <position position="172"/>
    </location>
    <ligand>
        <name>S-adenosyl-L-methionine</name>
        <dbReference type="ChEBI" id="CHEBI:59789"/>
    </ligand>
</feature>
<dbReference type="NCBIfam" id="TIGR00536">
    <property type="entry name" value="hemK_fam"/>
    <property type="match status" value="1"/>
</dbReference>
<evidence type="ECO:0000259" key="6">
    <source>
        <dbReference type="Pfam" id="PF05175"/>
    </source>
</evidence>
<dbReference type="Proteomes" id="UP000051494">
    <property type="component" value="Unassembled WGS sequence"/>
</dbReference>
<keyword evidence="10" id="KW-1185">Reference proteome</keyword>
<protein>
    <recommendedName>
        <fullName evidence="5">Release factor glutamine methyltransferase</fullName>
        <shortName evidence="5">RF MTase</shortName>
        <ecNumber evidence="5">2.1.1.297</ecNumber>
    </recommendedName>
    <alternativeName>
        <fullName evidence="5">N5-glutamine methyltransferase PrmC</fullName>
    </alternativeName>
    <alternativeName>
        <fullName evidence="5">Protein-(glutamine-N5) MTase PrmC</fullName>
    </alternativeName>
    <alternativeName>
        <fullName evidence="5">Protein-glutamine N-methyltransferase PrmC</fullName>
    </alternativeName>
</protein>
<evidence type="ECO:0000256" key="4">
    <source>
        <dbReference type="ARBA" id="ARBA00048391"/>
    </source>
</evidence>
<dbReference type="SUPFAM" id="SSF53335">
    <property type="entry name" value="S-adenosyl-L-methionine-dependent methyltransferases"/>
    <property type="match status" value="1"/>
</dbReference>
<evidence type="ECO:0000313" key="10">
    <source>
        <dbReference type="Proteomes" id="UP000051494"/>
    </source>
</evidence>
<dbReference type="PROSITE" id="PS00092">
    <property type="entry name" value="N6_MTASE"/>
    <property type="match status" value="1"/>
</dbReference>
<dbReference type="Pfam" id="PF05175">
    <property type="entry name" value="MTS"/>
    <property type="match status" value="1"/>
</dbReference>
<dbReference type="EMBL" id="LKHV01000009">
    <property type="protein sequence ID" value="KRG18152.1"/>
    <property type="molecule type" value="Genomic_DNA"/>
</dbReference>
<accession>A0A0Q9YQ37</accession>
<sequence>MQSISALLQWGTEELSRLYSPEDAYVDACLLLCELLAVDKSYLYAWPDKQLSASVALSYRGAIARRKQGEPLAYVIGHKEFWSMRFTVSEDTLIPRPETEFLVETVLNLLPITTQSILELGTGTGAIACALASMRPEWQIQAVDVSDKALQIAEHNINDHKLKNIRCYASNWFDKIAPMQFDAIVSNPPYVESNSEYLQTEIRYEPRLALVSGETGLDALTYIIEHAKKYLKPKGLLCFEHGFSQARELHALLHASQYQNIHTVKDYAGLDRITYAYC</sequence>
<dbReference type="InterPro" id="IPR029063">
    <property type="entry name" value="SAM-dependent_MTases_sf"/>
</dbReference>
<comment type="caution">
    <text evidence="8">The sequence shown here is derived from an EMBL/GenBank/DDBJ whole genome shotgun (WGS) entry which is preliminary data.</text>
</comment>
<dbReference type="RefSeq" id="WP_057624976.1">
    <property type="nucleotide sequence ID" value="NZ_LKHV02000001.1"/>
</dbReference>
<feature type="domain" description="Release factor glutamine methyltransferase N-terminal" evidence="7">
    <location>
        <begin position="7"/>
        <end position="77"/>
    </location>
</feature>
<dbReference type="InterPro" id="IPR002052">
    <property type="entry name" value="DNA_methylase_N6_adenine_CS"/>
</dbReference>
<gene>
    <name evidence="5 8" type="primary">prmC</name>
    <name evidence="9" type="ORF">CC99x_010120</name>
    <name evidence="8" type="ORF">CC99x_01864</name>
</gene>
<dbReference type="HAMAP" id="MF_02126">
    <property type="entry name" value="RF_methyltr_PrmC"/>
    <property type="match status" value="1"/>
</dbReference>
<dbReference type="AlphaFoldDB" id="A0A0Q9YQ37"/>
<keyword evidence="3 5" id="KW-0949">S-adenosyl-L-methionine</keyword>
<reference evidence="9" key="3">
    <citation type="submission" date="2021-06" db="EMBL/GenBank/DDBJ databases">
        <title>Genomic Description and Analysis of Intracellular Bacteria, Candidatus Berkiella cookevillensis and Candidatus Berkiella aquae.</title>
        <authorList>
            <person name="Kidane D.T."/>
            <person name="Mehari Y.T."/>
            <person name="Rice F.C."/>
            <person name="Arivett B.A."/>
            <person name="Farone A.L."/>
            <person name="Berk S.G."/>
            <person name="Farone M.B."/>
        </authorList>
    </citation>
    <scope>NUCLEOTIDE SEQUENCE</scope>
    <source>
        <strain evidence="9">CC99</strain>
    </source>
</reference>
<evidence type="ECO:0000256" key="5">
    <source>
        <dbReference type="HAMAP-Rule" id="MF_02126"/>
    </source>
</evidence>
<dbReference type="GO" id="GO:0032259">
    <property type="term" value="P:methylation"/>
    <property type="evidence" value="ECO:0007669"/>
    <property type="project" value="UniProtKB-KW"/>
</dbReference>
<feature type="binding site" evidence="5">
    <location>
        <begin position="187"/>
        <end position="190"/>
    </location>
    <ligand>
        <name>substrate</name>
    </ligand>
</feature>
<keyword evidence="1 5" id="KW-0489">Methyltransferase</keyword>
<evidence type="ECO:0000313" key="8">
    <source>
        <dbReference type="EMBL" id="KRG18152.1"/>
    </source>
</evidence>
<evidence type="ECO:0000256" key="1">
    <source>
        <dbReference type="ARBA" id="ARBA00022603"/>
    </source>
</evidence>
<evidence type="ECO:0000313" key="9">
    <source>
        <dbReference type="EMBL" id="MCS5709261.1"/>
    </source>
</evidence>
<reference evidence="8" key="1">
    <citation type="submission" date="2015-09" db="EMBL/GenBank/DDBJ databases">
        <title>Draft Genome Sequences of Two Novel Amoeba-resistant Intranuclear Bacteria, Candidatus Berkiella cookevillensis and Candidatus Berkiella aquae.</title>
        <authorList>
            <person name="Mehari Y.T."/>
            <person name="Arivett B.A."/>
            <person name="Farone A.L."/>
            <person name="Gunderson J.H."/>
            <person name="Farone M.B."/>
        </authorList>
    </citation>
    <scope>NUCLEOTIDE SEQUENCE [LARGE SCALE GENOMIC DNA]</scope>
    <source>
        <strain evidence="8">CC99</strain>
    </source>
</reference>
<dbReference type="PANTHER" id="PTHR18895:SF74">
    <property type="entry name" value="MTRF1L RELEASE FACTOR GLUTAMINE METHYLTRANSFERASE"/>
    <property type="match status" value="1"/>
</dbReference>
<feature type="binding site" evidence="5">
    <location>
        <begin position="121"/>
        <end position="125"/>
    </location>
    <ligand>
        <name>S-adenosyl-L-methionine</name>
        <dbReference type="ChEBI" id="CHEBI:59789"/>
    </ligand>
</feature>
<dbReference type="InterPro" id="IPR007848">
    <property type="entry name" value="Small_mtfrase_dom"/>
</dbReference>
<proteinExistence type="inferred from homology"/>
<dbReference type="OrthoDB" id="9800643at2"/>
<comment type="function">
    <text evidence="5">Methylates the class 1 translation termination release factors RF1/PrfA and RF2/PrfB on the glutamine residue of the universally conserved GGQ motif.</text>
</comment>
<dbReference type="Pfam" id="PF17827">
    <property type="entry name" value="PrmC_N"/>
    <property type="match status" value="1"/>
</dbReference>
<dbReference type="InterPro" id="IPR004556">
    <property type="entry name" value="HemK-like"/>
</dbReference>
<dbReference type="InterPro" id="IPR050320">
    <property type="entry name" value="N5-glutamine_MTase"/>
</dbReference>
<dbReference type="CDD" id="cd02440">
    <property type="entry name" value="AdoMet_MTases"/>
    <property type="match status" value="1"/>
</dbReference>
<dbReference type="PATRIC" id="fig|1590042.3.peg.1898"/>
<dbReference type="GO" id="GO:0003676">
    <property type="term" value="F:nucleic acid binding"/>
    <property type="evidence" value="ECO:0007669"/>
    <property type="project" value="InterPro"/>
</dbReference>